<evidence type="ECO:0000256" key="5">
    <source>
        <dbReference type="SAM" id="MobiDB-lite"/>
    </source>
</evidence>
<reference evidence="8" key="1">
    <citation type="journal article" date="2019" name="Int. J. Syst. Evol. Microbiol.">
        <title>The Global Catalogue of Microorganisms (GCM) 10K type strain sequencing project: providing services to taxonomists for standard genome sequencing and annotation.</title>
        <authorList>
            <consortium name="The Broad Institute Genomics Platform"/>
            <consortium name="The Broad Institute Genome Sequencing Center for Infectious Disease"/>
            <person name="Wu L."/>
            <person name="Ma J."/>
        </authorList>
    </citation>
    <scope>NUCLEOTIDE SEQUENCE [LARGE SCALE GENOMIC DNA]</scope>
    <source>
        <strain evidence="8">JCM 16904</strain>
    </source>
</reference>
<evidence type="ECO:0000313" key="7">
    <source>
        <dbReference type="EMBL" id="GAA3681709.1"/>
    </source>
</evidence>
<evidence type="ECO:0000256" key="1">
    <source>
        <dbReference type="ARBA" id="ARBA00022598"/>
    </source>
</evidence>
<keyword evidence="1" id="KW-0436">Ligase</keyword>
<evidence type="ECO:0000256" key="2">
    <source>
        <dbReference type="ARBA" id="ARBA00022741"/>
    </source>
</evidence>
<dbReference type="InterPro" id="IPR011761">
    <property type="entry name" value="ATP-grasp"/>
</dbReference>
<evidence type="ECO:0000259" key="6">
    <source>
        <dbReference type="PROSITE" id="PS50975"/>
    </source>
</evidence>
<keyword evidence="3 4" id="KW-0067">ATP-binding</keyword>
<name>A0ABP7C6U2_9ACTN</name>
<proteinExistence type="predicted"/>
<comment type="caution">
    <text evidence="7">The sequence shown here is derived from an EMBL/GenBank/DDBJ whole genome shotgun (WGS) entry which is preliminary data.</text>
</comment>
<organism evidence="7 8">
    <name type="scientific">Nonomuraea antimicrobica</name>
    <dbReference type="NCBI Taxonomy" id="561173"/>
    <lineage>
        <taxon>Bacteria</taxon>
        <taxon>Bacillati</taxon>
        <taxon>Actinomycetota</taxon>
        <taxon>Actinomycetes</taxon>
        <taxon>Streptosporangiales</taxon>
        <taxon>Streptosporangiaceae</taxon>
        <taxon>Nonomuraea</taxon>
    </lineage>
</organism>
<sequence>MSRERLLFVESNTTGTGMLALGTAARLGYEPVFLTADPSRYAGLERTGARVVRCDTGSAGSLREAATGPISGPISGPIAGVTTTSEFYLAATAALAQELGLPGNPADVVRTCRDKAAVRLRLDRAGIPQPRWRCARSVDEVPEAVAAVGLPCVVKPVDDSGSANVRVCASVREAADQARVVLAVRRNVRGQPTAGTVLIEEYVAGPEYSVEMFSHRGEARCVGVTRKTVGAPPYCVELGHLHPAGLTPAEESALVETVRAVLGALGVMTGPTHTEVKVGAIIEVNCRLAGGMIPELVRLARGVDLLEQQLRCAVGEPPDLDARAGGYAGIHFITAGRAGTLRGVAGLERVARHPGIAQVTVTARRGAEVRPPRTAYDRLGFVIAAGDSPSAVTSALSSAARTVVPLLTATEPTTEPAAEPAAEPTSEPTSEPTTSIA</sequence>
<evidence type="ECO:0000256" key="3">
    <source>
        <dbReference type="ARBA" id="ARBA00022840"/>
    </source>
</evidence>
<dbReference type="Gene3D" id="3.40.50.20">
    <property type="match status" value="1"/>
</dbReference>
<feature type="region of interest" description="Disordered" evidence="5">
    <location>
        <begin position="409"/>
        <end position="437"/>
    </location>
</feature>
<dbReference type="SUPFAM" id="SSF56059">
    <property type="entry name" value="Glutathione synthetase ATP-binding domain-like"/>
    <property type="match status" value="1"/>
</dbReference>
<dbReference type="EMBL" id="BAAAZP010000098">
    <property type="protein sequence ID" value="GAA3681709.1"/>
    <property type="molecule type" value="Genomic_DNA"/>
</dbReference>
<dbReference type="Pfam" id="PF13535">
    <property type="entry name" value="ATP-grasp_4"/>
    <property type="match status" value="1"/>
</dbReference>
<dbReference type="Proteomes" id="UP001500902">
    <property type="component" value="Unassembled WGS sequence"/>
</dbReference>
<dbReference type="InterPro" id="IPR040570">
    <property type="entry name" value="LAL_C2"/>
</dbReference>
<dbReference type="PANTHER" id="PTHR43585">
    <property type="entry name" value="FUMIPYRROLE BIOSYNTHESIS PROTEIN C"/>
    <property type="match status" value="1"/>
</dbReference>
<evidence type="ECO:0000313" key="8">
    <source>
        <dbReference type="Proteomes" id="UP001500902"/>
    </source>
</evidence>
<accession>A0ABP7C6U2</accession>
<dbReference type="PANTHER" id="PTHR43585:SF2">
    <property type="entry name" value="ATP-GRASP ENZYME FSQD"/>
    <property type="match status" value="1"/>
</dbReference>
<feature type="domain" description="ATP-grasp" evidence="6">
    <location>
        <begin position="119"/>
        <end position="314"/>
    </location>
</feature>
<evidence type="ECO:0000256" key="4">
    <source>
        <dbReference type="PROSITE-ProRule" id="PRU00409"/>
    </source>
</evidence>
<keyword evidence="2 4" id="KW-0547">Nucleotide-binding</keyword>
<keyword evidence="8" id="KW-1185">Reference proteome</keyword>
<dbReference type="InterPro" id="IPR052032">
    <property type="entry name" value="ATP-dep_AA_Ligase"/>
</dbReference>
<dbReference type="SMART" id="SM01209">
    <property type="entry name" value="GARS_A"/>
    <property type="match status" value="1"/>
</dbReference>
<dbReference type="PROSITE" id="PS50975">
    <property type="entry name" value="ATP_GRASP"/>
    <property type="match status" value="1"/>
</dbReference>
<dbReference type="Gene3D" id="3.30.470.20">
    <property type="entry name" value="ATP-grasp fold, B domain"/>
    <property type="match status" value="1"/>
</dbReference>
<gene>
    <name evidence="7" type="ORF">GCM10022224_052460</name>
</gene>
<protein>
    <submittedName>
        <fullName evidence="7">ATP-grasp domain-containing protein</fullName>
    </submittedName>
</protein>
<dbReference type="Pfam" id="PF18603">
    <property type="entry name" value="LAL_C2"/>
    <property type="match status" value="1"/>
</dbReference>